<name>A0ABR7A563_9BURK</name>
<organism evidence="1 2">
    <name type="scientific">Undibacterium curvum</name>
    <dbReference type="NCBI Taxonomy" id="2762294"/>
    <lineage>
        <taxon>Bacteria</taxon>
        <taxon>Pseudomonadati</taxon>
        <taxon>Pseudomonadota</taxon>
        <taxon>Betaproteobacteria</taxon>
        <taxon>Burkholderiales</taxon>
        <taxon>Oxalobacteraceae</taxon>
        <taxon>Undibacterium</taxon>
    </lineage>
</organism>
<reference evidence="1 2" key="1">
    <citation type="submission" date="2020-08" db="EMBL/GenBank/DDBJ databases">
        <title>Novel species isolated from subtropical streams in China.</title>
        <authorList>
            <person name="Lu H."/>
        </authorList>
    </citation>
    <scope>NUCLEOTIDE SEQUENCE [LARGE SCALE GENOMIC DNA]</scope>
    <source>
        <strain evidence="1 2">CY22W</strain>
    </source>
</reference>
<sequence length="91" mass="10100">MANRNGMVALLKACRSWLHQQRIARGRDALDLRGMEDRELQDLGIGRSEIPGILQQESPEEAVCLRSLSGTAVSLPALITEQQCEVQRRSA</sequence>
<keyword evidence="2" id="KW-1185">Reference proteome</keyword>
<proteinExistence type="predicted"/>
<dbReference type="RefSeq" id="WP_186903698.1">
    <property type="nucleotide sequence ID" value="NZ_JACOGD010000004.1"/>
</dbReference>
<evidence type="ECO:0008006" key="3">
    <source>
        <dbReference type="Google" id="ProtNLM"/>
    </source>
</evidence>
<evidence type="ECO:0000313" key="1">
    <source>
        <dbReference type="EMBL" id="MBC3932018.1"/>
    </source>
</evidence>
<comment type="caution">
    <text evidence="1">The sequence shown here is derived from an EMBL/GenBank/DDBJ whole genome shotgun (WGS) entry which is preliminary data.</text>
</comment>
<gene>
    <name evidence="1" type="ORF">H8K43_10070</name>
</gene>
<dbReference type="Proteomes" id="UP000654304">
    <property type="component" value="Unassembled WGS sequence"/>
</dbReference>
<accession>A0ABR7A563</accession>
<evidence type="ECO:0000313" key="2">
    <source>
        <dbReference type="Proteomes" id="UP000654304"/>
    </source>
</evidence>
<protein>
    <recommendedName>
        <fullName evidence="3">DUF1127 domain-containing protein</fullName>
    </recommendedName>
</protein>
<dbReference type="EMBL" id="JACOGD010000004">
    <property type="protein sequence ID" value="MBC3932018.1"/>
    <property type="molecule type" value="Genomic_DNA"/>
</dbReference>